<dbReference type="Proteomes" id="UP001165393">
    <property type="component" value="Unassembled WGS sequence"/>
</dbReference>
<comment type="caution">
    <text evidence="2">The sequence shown here is derived from an EMBL/GenBank/DDBJ whole genome shotgun (WGS) entry which is preliminary data.</text>
</comment>
<evidence type="ECO:0000313" key="2">
    <source>
        <dbReference type="EMBL" id="MCM2679765.1"/>
    </source>
</evidence>
<dbReference type="PANTHER" id="PTHR30273">
    <property type="entry name" value="PERIPLASMIC SIGNAL SENSOR AND SIGMA FACTOR ACTIVATOR FECR-RELATED"/>
    <property type="match status" value="1"/>
</dbReference>
<organism evidence="2 3">
    <name type="scientific">Echinimonas agarilytica</name>
    <dbReference type="NCBI Taxonomy" id="1215918"/>
    <lineage>
        <taxon>Bacteria</taxon>
        <taxon>Pseudomonadati</taxon>
        <taxon>Pseudomonadota</taxon>
        <taxon>Gammaproteobacteria</taxon>
        <taxon>Alteromonadales</taxon>
        <taxon>Echinimonadaceae</taxon>
        <taxon>Echinimonas</taxon>
    </lineage>
</organism>
<accession>A0AA42B7C6</accession>
<dbReference type="InterPro" id="IPR012373">
    <property type="entry name" value="Ferrdict_sens_TM"/>
</dbReference>
<gene>
    <name evidence="2" type="ORF">NAF29_08820</name>
</gene>
<evidence type="ECO:0000313" key="3">
    <source>
        <dbReference type="Proteomes" id="UP001165393"/>
    </source>
</evidence>
<protein>
    <submittedName>
        <fullName evidence="2">FecR domain-containing protein</fullName>
    </submittedName>
</protein>
<dbReference type="RefSeq" id="WP_251261202.1">
    <property type="nucleotide sequence ID" value="NZ_JAMQGP010000003.1"/>
</dbReference>
<proteinExistence type="predicted"/>
<reference evidence="2 3" key="1">
    <citation type="journal article" date="2013" name="Antonie Van Leeuwenhoek">
        <title>Echinimonas agarilytica gen. nov., sp. nov., a new gammaproteobacterium isolated from the sea urchin Strongylocentrotus intermedius.</title>
        <authorList>
            <person name="Nedashkovskaya O.I."/>
            <person name="Stenkova A.M."/>
            <person name="Zhukova N.V."/>
            <person name="Van Trappen S."/>
            <person name="Lee J.S."/>
            <person name="Kim S.B."/>
        </authorList>
    </citation>
    <scope>NUCLEOTIDE SEQUENCE [LARGE SCALE GENOMIC DNA]</scope>
    <source>
        <strain evidence="2 3">KMM 6351</strain>
    </source>
</reference>
<evidence type="ECO:0000259" key="1">
    <source>
        <dbReference type="Pfam" id="PF04773"/>
    </source>
</evidence>
<dbReference type="Gene3D" id="2.60.120.1440">
    <property type="match status" value="1"/>
</dbReference>
<dbReference type="PANTHER" id="PTHR30273:SF2">
    <property type="entry name" value="PROTEIN FECR"/>
    <property type="match status" value="1"/>
</dbReference>
<dbReference type="Gene3D" id="2.60.120.200">
    <property type="match status" value="1"/>
</dbReference>
<dbReference type="InterPro" id="IPR013320">
    <property type="entry name" value="ConA-like_dom_sf"/>
</dbReference>
<dbReference type="GO" id="GO:0016989">
    <property type="term" value="F:sigma factor antagonist activity"/>
    <property type="evidence" value="ECO:0007669"/>
    <property type="project" value="TreeGrafter"/>
</dbReference>
<dbReference type="Pfam" id="PF13385">
    <property type="entry name" value="Laminin_G_3"/>
    <property type="match status" value="1"/>
</dbReference>
<keyword evidence="3" id="KW-1185">Reference proteome</keyword>
<dbReference type="Pfam" id="PF04773">
    <property type="entry name" value="FecR"/>
    <property type="match status" value="1"/>
</dbReference>
<dbReference type="AlphaFoldDB" id="A0AA42B7C6"/>
<dbReference type="SUPFAM" id="SSF49899">
    <property type="entry name" value="Concanavalin A-like lectins/glucanases"/>
    <property type="match status" value="1"/>
</dbReference>
<dbReference type="InterPro" id="IPR006860">
    <property type="entry name" value="FecR"/>
</dbReference>
<dbReference type="EMBL" id="JAMQGP010000003">
    <property type="protein sequence ID" value="MCM2679765.1"/>
    <property type="molecule type" value="Genomic_DNA"/>
</dbReference>
<name>A0AA42B7C6_9GAMM</name>
<feature type="domain" description="FecR protein" evidence="1">
    <location>
        <begin position="161"/>
        <end position="242"/>
    </location>
</feature>
<sequence length="536" mass="59497">MTSNSHLKPEHERLVAAYLSGEDVAEELLAECKTTPQLLTTLSEQVSIERLLAAELMAENDTQSFSSEVIERILPEQSSSLVDRVNNEINNIKAPTPWYEKPMAMAASIVMLVSILFAANYVDLQQDFAQVTKIAAVSPALDSLHIGNHLGRGEVELHQGYSEITLNNGVVLVLEAPIKLQLKSAEQVILDHGKLIARVPPNAIGFRIDTPSSEIIDLGTEFGVEVNQNGASKVHVLDGEIKARGNTEQSYRHAKKDEGLAFDLAHQVTNFKSDASEFMRVLPGNSALEPDYLHWSFNEQIEQQFPSTGQGLTSEQYPAIDRSPADTPISHITGVFDQAIEFDGQGNWLETNFPGIGHDDPRTVSFWLKIPKDFSINHAYGVVNWGLQQDYAAWQISPNPEAIDGPLGRLRIGTYQAQVVGSTDLRDDQWHHIAVVLYGGETSNIATHVLLYVDGELERTQNKSIAKIDTLLDHPLSRPLSLGRNIGYEDKAQHEQQMFFKGALDELYVHEAALSQQQIQQLMNQNKLALENESIK</sequence>